<evidence type="ECO:0000256" key="1">
    <source>
        <dbReference type="SAM" id="MobiDB-lite"/>
    </source>
</evidence>
<evidence type="ECO:0000313" key="2">
    <source>
        <dbReference type="EMBL" id="OCT61112.1"/>
    </source>
</evidence>
<protein>
    <submittedName>
        <fullName evidence="2">Uncharacterized protein</fullName>
    </submittedName>
</protein>
<dbReference type="EMBL" id="CM004483">
    <property type="protein sequence ID" value="OCT61112.1"/>
    <property type="molecule type" value="Genomic_DNA"/>
</dbReference>
<accession>A0A974H1A8</accession>
<gene>
    <name evidence="2" type="ORF">XELAEV_180471403mg</name>
</gene>
<sequence length="28" mass="3134">VRVPSNAISIKGRSRMSDPVFSETKEEL</sequence>
<reference evidence="3" key="1">
    <citation type="journal article" date="2016" name="Nature">
        <title>Genome evolution in the allotetraploid frog Xenopus laevis.</title>
        <authorList>
            <person name="Session A.M."/>
            <person name="Uno Y."/>
            <person name="Kwon T."/>
            <person name="Chapman J.A."/>
            <person name="Toyoda A."/>
            <person name="Takahashi S."/>
            <person name="Fukui A."/>
            <person name="Hikosaka A."/>
            <person name="Suzuki A."/>
            <person name="Kondo M."/>
            <person name="van Heeringen S.J."/>
            <person name="Quigley I."/>
            <person name="Heinz S."/>
            <person name="Ogino H."/>
            <person name="Ochi H."/>
            <person name="Hellsten U."/>
            <person name="Lyons J.B."/>
            <person name="Simakov O."/>
            <person name="Putnam N."/>
            <person name="Stites J."/>
            <person name="Kuroki Y."/>
            <person name="Tanaka T."/>
            <person name="Michiue T."/>
            <person name="Watanabe M."/>
            <person name="Bogdanovic O."/>
            <person name="Lister R."/>
            <person name="Georgiou G."/>
            <person name="Paranjpe S.S."/>
            <person name="van Kruijsbergen I."/>
            <person name="Shu S."/>
            <person name="Carlson J."/>
            <person name="Kinoshita T."/>
            <person name="Ohta Y."/>
            <person name="Mawaribuchi S."/>
            <person name="Jenkins J."/>
            <person name="Grimwood J."/>
            <person name="Schmutz J."/>
            <person name="Mitros T."/>
            <person name="Mozaffari S.V."/>
            <person name="Suzuki Y."/>
            <person name="Haramoto Y."/>
            <person name="Yamamoto T.S."/>
            <person name="Takagi C."/>
            <person name="Heald R."/>
            <person name="Miller K."/>
            <person name="Haudenschild C."/>
            <person name="Kitzman J."/>
            <person name="Nakayama T."/>
            <person name="Izutsu Y."/>
            <person name="Robert J."/>
            <person name="Fortriede J."/>
            <person name="Burns K."/>
            <person name="Lotay V."/>
            <person name="Karimi K."/>
            <person name="Yasuoka Y."/>
            <person name="Dichmann D.S."/>
            <person name="Flajnik M.F."/>
            <person name="Houston D.W."/>
            <person name="Shendure J."/>
            <person name="DuPasquier L."/>
            <person name="Vize P.D."/>
            <person name="Zorn A.M."/>
            <person name="Ito M."/>
            <person name="Marcotte E.M."/>
            <person name="Wallingford J.B."/>
            <person name="Ito Y."/>
            <person name="Asashima M."/>
            <person name="Ueno N."/>
            <person name="Matsuda Y."/>
            <person name="Veenstra G.J."/>
            <person name="Fujiyama A."/>
            <person name="Harland R.M."/>
            <person name="Taira M."/>
            <person name="Rokhsar D.S."/>
        </authorList>
    </citation>
    <scope>NUCLEOTIDE SEQUENCE [LARGE SCALE GENOMIC DNA]</scope>
    <source>
        <strain evidence="3">J</strain>
    </source>
</reference>
<organism evidence="2 3">
    <name type="scientific">Xenopus laevis</name>
    <name type="common">African clawed frog</name>
    <dbReference type="NCBI Taxonomy" id="8355"/>
    <lineage>
        <taxon>Eukaryota</taxon>
        <taxon>Metazoa</taxon>
        <taxon>Chordata</taxon>
        <taxon>Craniata</taxon>
        <taxon>Vertebrata</taxon>
        <taxon>Euteleostomi</taxon>
        <taxon>Amphibia</taxon>
        <taxon>Batrachia</taxon>
        <taxon>Anura</taxon>
        <taxon>Pipoidea</taxon>
        <taxon>Pipidae</taxon>
        <taxon>Xenopodinae</taxon>
        <taxon>Xenopus</taxon>
        <taxon>Xenopus</taxon>
    </lineage>
</organism>
<dbReference type="AlphaFoldDB" id="A0A974H1A8"/>
<feature type="non-terminal residue" evidence="2">
    <location>
        <position position="1"/>
    </location>
</feature>
<dbReference type="Proteomes" id="UP000694892">
    <property type="component" value="Chromosome 9_10S"/>
</dbReference>
<evidence type="ECO:0000313" key="3">
    <source>
        <dbReference type="Proteomes" id="UP000694892"/>
    </source>
</evidence>
<feature type="region of interest" description="Disordered" evidence="1">
    <location>
        <begin position="1"/>
        <end position="28"/>
    </location>
</feature>
<proteinExistence type="predicted"/>
<name>A0A974H1A8_XENLA</name>